<keyword evidence="12" id="KW-1185">Reference proteome</keyword>
<gene>
    <name evidence="11" type="ORF">CA3LBN_002120</name>
</gene>
<dbReference type="EMBL" id="CP076662">
    <property type="protein sequence ID" value="QWU87855.1"/>
    <property type="molecule type" value="Genomic_DNA"/>
</dbReference>
<evidence type="ECO:0000256" key="6">
    <source>
        <dbReference type="ARBA" id="ARBA00023152"/>
    </source>
</evidence>
<dbReference type="PROSITE" id="PS00174">
    <property type="entry name" value="P_GLUCOSE_ISOMERASE_2"/>
    <property type="match status" value="1"/>
</dbReference>
<organism evidence="11 12">
    <name type="scientific">Candidozyma haemuli</name>
    <dbReference type="NCBI Taxonomy" id="45357"/>
    <lineage>
        <taxon>Eukaryota</taxon>
        <taxon>Fungi</taxon>
        <taxon>Dikarya</taxon>
        <taxon>Ascomycota</taxon>
        <taxon>Saccharomycotina</taxon>
        <taxon>Pichiomycetes</taxon>
        <taxon>Metschnikowiaceae</taxon>
        <taxon>Candidozyma</taxon>
    </lineage>
</organism>
<dbReference type="PROSITE" id="PS00765">
    <property type="entry name" value="P_GLUCOSE_ISOMERASE_1"/>
    <property type="match status" value="1"/>
</dbReference>
<evidence type="ECO:0000256" key="10">
    <source>
        <dbReference type="RuleBase" id="RU000612"/>
    </source>
</evidence>
<sequence>MSQYSNFNLSSELPAWKRLESVYEQVGKTLKVKDEFAHDPERFAKFSETFKNFDGSEILFDFSKNIINDEVKKDLVALAKEAGVEHLRDEMFKGSKINETEDRAVYHVALRNRKLKEMKVDGENTAPEVDSVLKHMKEFSDDIRSGKWTGFTGKAITDVVNIGIGGSDLGPVMVTEALKAYSQEGLNVHFVSNIDGTHLAETLKGLSQETTLFLIASKTFTTAETTTNANSAKAWFLEKAQQNDIAKHFAALSTNAEQVAKFGIDTKNMFGFESWVGGRYSVWSAIGLSVAIYIGFDNFNDFLKGAEAFDEHFTSTPLEHNVAVLGGLLSVWYNNFFGAQTHLVAPFDQYMHRFPAYLQQLSMESNGKSVTRGNSFTNYQTGTILFGEPATNAQHSFFQLVHQGTKLIPADFILAAQSHNPIENNLHQRMLASNFFAQSEALMVGKDENQVQKEGATGGLVPHKVFSGNRPTTSILAQKITPAALGALIAYYEHVTFVEGAIWNINSFDQWGVELGKVLAKAIGKELDESGDVSDHDPSTNGLINQFKKWSSHNQSFSMASEEIDIPRPPEGDDGLENPMRAIVVVNSPDVPEGEMEERMLDCVQTFDEVDQFFDKFDEEVAVPNESHIKYEVGSDGLVVIIVDSRKLKDSVLAFIDKFAAEVGDNARDDPEETAPKRAKK</sequence>
<protein>
    <recommendedName>
        <fullName evidence="4 10">Glucose-6-phosphate isomerase</fullName>
        <ecNumber evidence="3 10">5.3.1.9</ecNumber>
    </recommendedName>
</protein>
<evidence type="ECO:0000256" key="2">
    <source>
        <dbReference type="ARBA" id="ARBA00006604"/>
    </source>
</evidence>
<keyword evidence="6 10" id="KW-0324">Glycolysis</keyword>
<evidence type="ECO:0000256" key="3">
    <source>
        <dbReference type="ARBA" id="ARBA00011952"/>
    </source>
</evidence>
<keyword evidence="7 10" id="KW-0413">Isomerase</keyword>
<dbReference type="InterPro" id="IPR046348">
    <property type="entry name" value="SIS_dom_sf"/>
</dbReference>
<dbReference type="InterPro" id="IPR023096">
    <property type="entry name" value="G6P_Isomerase_C"/>
</dbReference>
<evidence type="ECO:0000256" key="8">
    <source>
        <dbReference type="ARBA" id="ARBA00024178"/>
    </source>
</evidence>
<dbReference type="PROSITE" id="PS51463">
    <property type="entry name" value="P_GLUCOSE_ISOMERASE_3"/>
    <property type="match status" value="1"/>
</dbReference>
<evidence type="ECO:0000256" key="1">
    <source>
        <dbReference type="ARBA" id="ARBA00004926"/>
    </source>
</evidence>
<comment type="function">
    <text evidence="8">In the cytoplasm, catalyzes the conversion of glucose-6-phosphate to fructose-6-phosphate, the second step in glycolysis, and the reverse reaction during gluconeogenesis.</text>
</comment>
<comment type="catalytic activity">
    <reaction evidence="9 10">
        <text>alpha-D-glucose 6-phosphate = beta-D-fructose 6-phosphate</text>
        <dbReference type="Rhea" id="RHEA:11816"/>
        <dbReference type="ChEBI" id="CHEBI:57634"/>
        <dbReference type="ChEBI" id="CHEBI:58225"/>
        <dbReference type="EC" id="5.3.1.9"/>
    </reaction>
</comment>
<dbReference type="PANTHER" id="PTHR11469:SF1">
    <property type="entry name" value="GLUCOSE-6-PHOSPHATE ISOMERASE"/>
    <property type="match status" value="1"/>
</dbReference>
<comment type="similarity">
    <text evidence="2 10">Belongs to the GPI family.</text>
</comment>
<proteinExistence type="inferred from homology"/>
<evidence type="ECO:0000313" key="11">
    <source>
        <dbReference type="EMBL" id="QWU87855.1"/>
    </source>
</evidence>
<evidence type="ECO:0000313" key="12">
    <source>
        <dbReference type="Proteomes" id="UP000825434"/>
    </source>
</evidence>
<dbReference type="Gene3D" id="3.10.20.250">
    <property type="entry name" value="YML108W-like"/>
    <property type="match status" value="1"/>
</dbReference>
<dbReference type="Gene3D" id="3.40.50.10490">
    <property type="entry name" value="Glucose-6-phosphate isomerase like protein, domain 1"/>
    <property type="match status" value="2"/>
</dbReference>
<dbReference type="CDD" id="cd05016">
    <property type="entry name" value="SIS_PGI_2"/>
    <property type="match status" value="1"/>
</dbReference>
<dbReference type="Proteomes" id="UP000825434">
    <property type="component" value="Chromosome 2"/>
</dbReference>
<dbReference type="Gene3D" id="1.10.1390.10">
    <property type="match status" value="1"/>
</dbReference>
<dbReference type="CDD" id="cd05015">
    <property type="entry name" value="SIS_PGI_1"/>
    <property type="match status" value="1"/>
</dbReference>
<evidence type="ECO:0000256" key="5">
    <source>
        <dbReference type="ARBA" id="ARBA00022432"/>
    </source>
</evidence>
<dbReference type="InterPro" id="IPR035476">
    <property type="entry name" value="SIS_PGI_1"/>
</dbReference>
<dbReference type="InterPro" id="IPR018189">
    <property type="entry name" value="Phosphoglucose_isomerase_CS"/>
</dbReference>
<keyword evidence="5 10" id="KW-0312">Gluconeogenesis</keyword>
<name>A0ABX8I3K2_9ASCO</name>
<reference evidence="11 12" key="1">
    <citation type="submission" date="2021-06" db="EMBL/GenBank/DDBJ databases">
        <title>Candida outbreak in Lebanon.</title>
        <authorList>
            <person name="Finianos M."/>
        </authorList>
    </citation>
    <scope>NUCLEOTIDE SEQUENCE [LARGE SCALE GENOMIC DNA]</scope>
    <source>
        <strain evidence="11">CA3LBN</strain>
    </source>
</reference>
<dbReference type="SUPFAM" id="SSF89975">
    <property type="entry name" value="Hypothetical protein Yml108w"/>
    <property type="match status" value="1"/>
</dbReference>
<dbReference type="InterPro" id="IPR001672">
    <property type="entry name" value="G6P_Isomerase"/>
</dbReference>
<dbReference type="EC" id="5.3.1.9" evidence="3 10"/>
<dbReference type="InterPro" id="IPR035482">
    <property type="entry name" value="SIS_PGI_2"/>
</dbReference>
<dbReference type="Pfam" id="PF08987">
    <property type="entry name" value="DUF1892"/>
    <property type="match status" value="1"/>
</dbReference>
<evidence type="ECO:0000256" key="9">
    <source>
        <dbReference type="ARBA" id="ARBA00029321"/>
    </source>
</evidence>
<dbReference type="HAMAP" id="MF_00473">
    <property type="entry name" value="G6P_isomerase"/>
    <property type="match status" value="1"/>
</dbReference>
<dbReference type="InterPro" id="IPR015080">
    <property type="entry name" value="DUF1892"/>
</dbReference>
<dbReference type="InterPro" id="IPR035946">
    <property type="entry name" value="YML108W-like_sf"/>
</dbReference>
<dbReference type="PANTHER" id="PTHR11469">
    <property type="entry name" value="GLUCOSE-6-PHOSPHATE ISOMERASE"/>
    <property type="match status" value="1"/>
</dbReference>
<dbReference type="NCBIfam" id="NF001211">
    <property type="entry name" value="PRK00179.1"/>
    <property type="match status" value="1"/>
</dbReference>
<evidence type="ECO:0000256" key="7">
    <source>
        <dbReference type="ARBA" id="ARBA00023235"/>
    </source>
</evidence>
<dbReference type="PRINTS" id="PR00662">
    <property type="entry name" value="G6PISOMERASE"/>
</dbReference>
<dbReference type="Pfam" id="PF00342">
    <property type="entry name" value="PGI"/>
    <property type="match status" value="1"/>
</dbReference>
<comment type="pathway">
    <text evidence="1 10">Carbohydrate degradation; glycolysis; D-glyceraldehyde 3-phosphate and glycerone phosphate from D-glucose: step 2/4.</text>
</comment>
<evidence type="ECO:0000256" key="4">
    <source>
        <dbReference type="ARBA" id="ARBA00018388"/>
    </source>
</evidence>
<accession>A0ABX8I3K2</accession>
<dbReference type="SUPFAM" id="SSF53697">
    <property type="entry name" value="SIS domain"/>
    <property type="match status" value="1"/>
</dbReference>